<evidence type="ECO:0000313" key="1">
    <source>
        <dbReference type="EMBL" id="EFG83405.1"/>
    </source>
</evidence>
<dbReference type="EMBL" id="ADTV01000051">
    <property type="protein sequence ID" value="EFG83405.1"/>
    <property type="molecule type" value="Genomic_DNA"/>
</dbReference>
<dbReference type="Proteomes" id="UP000006468">
    <property type="component" value="Chromosome"/>
</dbReference>
<name>D5QHT0_NOVHA</name>
<dbReference type="HOGENOM" id="CLU_3397041_0_0_5"/>
<gene>
    <name evidence="1" type="ORF">GXY_13543</name>
</gene>
<dbReference type="AlphaFoldDB" id="D5QHT0"/>
<evidence type="ECO:0000313" key="2">
    <source>
        <dbReference type="Proteomes" id="UP000006468"/>
    </source>
</evidence>
<protein>
    <submittedName>
        <fullName evidence="1">Uncharacterized protein</fullName>
    </submittedName>
</protein>
<accession>D5QHT0</accession>
<organism evidence="1 2">
    <name type="scientific">Novacetimonas hansenii ATCC 23769</name>
    <dbReference type="NCBI Taxonomy" id="714995"/>
    <lineage>
        <taxon>Bacteria</taxon>
        <taxon>Pseudomonadati</taxon>
        <taxon>Pseudomonadota</taxon>
        <taxon>Alphaproteobacteria</taxon>
        <taxon>Acetobacterales</taxon>
        <taxon>Acetobacteraceae</taxon>
        <taxon>Novacetimonas</taxon>
    </lineage>
</organism>
<sequence length="31" mass="3754">MNIYVENKGNMHSATHRGILRRTKNKRFAYF</sequence>
<reference evidence="1 2" key="1">
    <citation type="journal article" date="2010" name="J. Bacteriol.">
        <title>Genome sequence of a cellulose-producing bacterium, Gluconacetobacter hansenii ATCC 23769.</title>
        <authorList>
            <person name="Iyer P.R."/>
            <person name="Geib S.M."/>
            <person name="Catchmark J."/>
            <person name="Kao T.H."/>
            <person name="Tien M."/>
        </authorList>
    </citation>
    <scope>NUCLEOTIDE SEQUENCE [LARGE SCALE GENOMIC DNA]</scope>
    <source>
        <strain evidence="1 2">ATCC 23769</strain>
    </source>
</reference>
<proteinExistence type="predicted"/>
<comment type="caution">
    <text evidence="1">The sequence shown here is derived from an EMBL/GenBank/DDBJ whole genome shotgun (WGS) entry which is preliminary data.</text>
</comment>